<dbReference type="PANTHER" id="PTHR24369">
    <property type="entry name" value="ANTIGEN BSP, PUTATIVE-RELATED"/>
    <property type="match status" value="1"/>
</dbReference>
<reference evidence="4 5" key="1">
    <citation type="submission" date="2024-01" db="EMBL/GenBank/DDBJ databases">
        <title>The genome of the rayed Mediterranean limpet Patella caerulea (Linnaeus, 1758).</title>
        <authorList>
            <person name="Anh-Thu Weber A."/>
            <person name="Halstead-Nussloch G."/>
        </authorList>
    </citation>
    <scope>NUCLEOTIDE SEQUENCE [LARGE SCALE GENOMIC DNA]</scope>
    <source>
        <strain evidence="4">AATW-2023a</strain>
        <tissue evidence="4">Whole specimen</tissue>
    </source>
</reference>
<comment type="caution">
    <text evidence="4">The sequence shown here is derived from an EMBL/GenBank/DDBJ whole genome shotgun (WGS) entry which is preliminary data.</text>
</comment>
<dbReference type="Pfam" id="PF13855">
    <property type="entry name" value="LRR_8"/>
    <property type="match status" value="1"/>
</dbReference>
<dbReference type="InterPro" id="IPR001611">
    <property type="entry name" value="Leu-rich_rpt"/>
</dbReference>
<evidence type="ECO:0000256" key="1">
    <source>
        <dbReference type="ARBA" id="ARBA00022614"/>
    </source>
</evidence>
<evidence type="ECO:0000313" key="5">
    <source>
        <dbReference type="Proteomes" id="UP001347796"/>
    </source>
</evidence>
<organism evidence="4 5">
    <name type="scientific">Patella caerulea</name>
    <name type="common">Rayed Mediterranean limpet</name>
    <dbReference type="NCBI Taxonomy" id="87958"/>
    <lineage>
        <taxon>Eukaryota</taxon>
        <taxon>Metazoa</taxon>
        <taxon>Spiralia</taxon>
        <taxon>Lophotrochozoa</taxon>
        <taxon>Mollusca</taxon>
        <taxon>Gastropoda</taxon>
        <taxon>Patellogastropoda</taxon>
        <taxon>Patelloidea</taxon>
        <taxon>Patellidae</taxon>
        <taxon>Patella</taxon>
    </lineage>
</organism>
<dbReference type="Proteomes" id="UP001347796">
    <property type="component" value="Unassembled WGS sequence"/>
</dbReference>
<dbReference type="InterPro" id="IPR003591">
    <property type="entry name" value="Leu-rich_rpt_typical-subtyp"/>
</dbReference>
<evidence type="ECO:0000256" key="2">
    <source>
        <dbReference type="ARBA" id="ARBA00022729"/>
    </source>
</evidence>
<dbReference type="GO" id="GO:0005886">
    <property type="term" value="C:plasma membrane"/>
    <property type="evidence" value="ECO:0007669"/>
    <property type="project" value="TreeGrafter"/>
</dbReference>
<dbReference type="InterPro" id="IPR050541">
    <property type="entry name" value="LRR_TM_domain-containing"/>
</dbReference>
<evidence type="ECO:0000313" key="4">
    <source>
        <dbReference type="EMBL" id="KAK6165665.1"/>
    </source>
</evidence>
<evidence type="ECO:0000256" key="3">
    <source>
        <dbReference type="ARBA" id="ARBA00022737"/>
    </source>
</evidence>
<keyword evidence="5" id="KW-1185">Reference proteome</keyword>
<dbReference type="PANTHER" id="PTHR24369:SF210">
    <property type="entry name" value="CHAOPTIN-RELATED"/>
    <property type="match status" value="1"/>
</dbReference>
<proteinExistence type="predicted"/>
<protein>
    <submittedName>
        <fullName evidence="4">Uncharacterized protein</fullName>
    </submittedName>
</protein>
<dbReference type="SUPFAM" id="SSF52058">
    <property type="entry name" value="L domain-like"/>
    <property type="match status" value="1"/>
</dbReference>
<keyword evidence="1" id="KW-0433">Leucine-rich repeat</keyword>
<sequence>MPVAKLLFQNTTKPRINTREAIVFYLVSVWAVVRGEDGSKVSKNCTFSEDDQYHGVKVDCSFGNFSTVPRNLPINTTSLYLNHNNIQYLLNNQFSQLLNLKYLNLNLNPIRAIQEDAFSNLNQLQEIQLYGHNLNYSESALPDESLKPLKSLKRLNIRSNLKISANISSSKGFRHLWSLESLVIDAIEFNVGFSELKNLKHLDLSKKDIDGATFGCQLAYVTNSTFSVFKTVPILTLDLENCLLYSIERHAFAPFLKLENLILIPTSSSLMSFPEVIKNVTRF</sequence>
<keyword evidence="2" id="KW-0732">Signal</keyword>
<dbReference type="InterPro" id="IPR032675">
    <property type="entry name" value="LRR_dom_sf"/>
</dbReference>
<dbReference type="PROSITE" id="PS51450">
    <property type="entry name" value="LRR"/>
    <property type="match status" value="1"/>
</dbReference>
<dbReference type="SMART" id="SM00369">
    <property type="entry name" value="LRR_TYP"/>
    <property type="match status" value="2"/>
</dbReference>
<accession>A0AAN8J3Y4</accession>
<gene>
    <name evidence="4" type="ORF">SNE40_022551</name>
</gene>
<keyword evidence="3" id="KW-0677">Repeat</keyword>
<dbReference type="AlphaFoldDB" id="A0AAN8J3Y4"/>
<name>A0AAN8J3Y4_PATCE</name>
<dbReference type="Gene3D" id="3.80.10.10">
    <property type="entry name" value="Ribonuclease Inhibitor"/>
    <property type="match status" value="1"/>
</dbReference>
<dbReference type="EMBL" id="JAZGQO010000021">
    <property type="protein sequence ID" value="KAK6165665.1"/>
    <property type="molecule type" value="Genomic_DNA"/>
</dbReference>